<feature type="chain" id="PRO_5011767934" description="DUF3617 domain-containing protein" evidence="1">
    <location>
        <begin position="23"/>
        <end position="180"/>
    </location>
</feature>
<dbReference type="Proteomes" id="UP000199470">
    <property type="component" value="Unassembled WGS sequence"/>
</dbReference>
<feature type="signal peptide" evidence="1">
    <location>
        <begin position="1"/>
        <end position="22"/>
    </location>
</feature>
<keyword evidence="3" id="KW-1185">Reference proteome</keyword>
<evidence type="ECO:0008006" key="4">
    <source>
        <dbReference type="Google" id="ProtNLM"/>
    </source>
</evidence>
<dbReference type="OrthoDB" id="8536404at2"/>
<protein>
    <recommendedName>
        <fullName evidence="4">DUF3617 domain-containing protein</fullName>
    </recommendedName>
</protein>
<dbReference type="AlphaFoldDB" id="A0A1I4NFB8"/>
<sequence>MKRATQHLLATLTLLAAGAAGAQNMKPGLWEMSNKLKSGNADTDQAMSAALQHLAKLPPEQRQQMEAMLSQHGAGMPKVGADGGLSVQACITPEMAARGEVPTGQQGKCTSNNQPVAGGVNIAFSCTSPPASGRGQLRYLGDSGFAMTMLVNSSASGKPEQVTVETSGKWLGPTCAAKPR</sequence>
<gene>
    <name evidence="2" type="ORF">SAMN02982985_02914</name>
</gene>
<evidence type="ECO:0000313" key="3">
    <source>
        <dbReference type="Proteomes" id="UP000199470"/>
    </source>
</evidence>
<keyword evidence="1" id="KW-0732">Signal</keyword>
<accession>A0A1I4NFB8</accession>
<proteinExistence type="predicted"/>
<organism evidence="2 3">
    <name type="scientific">Rugamonas rubra</name>
    <dbReference type="NCBI Taxonomy" id="758825"/>
    <lineage>
        <taxon>Bacteria</taxon>
        <taxon>Pseudomonadati</taxon>
        <taxon>Pseudomonadota</taxon>
        <taxon>Betaproteobacteria</taxon>
        <taxon>Burkholderiales</taxon>
        <taxon>Oxalobacteraceae</taxon>
        <taxon>Telluria group</taxon>
        <taxon>Rugamonas</taxon>
    </lineage>
</organism>
<evidence type="ECO:0000256" key="1">
    <source>
        <dbReference type="SAM" id="SignalP"/>
    </source>
</evidence>
<evidence type="ECO:0000313" key="2">
    <source>
        <dbReference type="EMBL" id="SFM14085.1"/>
    </source>
</evidence>
<name>A0A1I4NFB8_9BURK</name>
<dbReference type="InterPro" id="IPR022061">
    <property type="entry name" value="DUF3617"/>
</dbReference>
<reference evidence="2 3" key="1">
    <citation type="submission" date="2016-10" db="EMBL/GenBank/DDBJ databases">
        <authorList>
            <person name="de Groot N.N."/>
        </authorList>
    </citation>
    <scope>NUCLEOTIDE SEQUENCE [LARGE SCALE GENOMIC DNA]</scope>
    <source>
        <strain evidence="2 3">ATCC 43154</strain>
    </source>
</reference>
<dbReference type="RefSeq" id="WP_093388415.1">
    <property type="nucleotide sequence ID" value="NZ_FOTW01000013.1"/>
</dbReference>
<dbReference type="EMBL" id="FOTW01000013">
    <property type="protein sequence ID" value="SFM14085.1"/>
    <property type="molecule type" value="Genomic_DNA"/>
</dbReference>
<dbReference type="Pfam" id="PF12276">
    <property type="entry name" value="DUF3617"/>
    <property type="match status" value="1"/>
</dbReference>